<gene>
    <name evidence="8" type="ORF">Q7C36_006790</name>
</gene>
<feature type="region of interest" description="Disordered" evidence="6">
    <location>
        <begin position="178"/>
        <end position="227"/>
    </location>
</feature>
<dbReference type="PANTHER" id="PTHR19432:SF7">
    <property type="entry name" value="SOLUTE CARRIER FAMILY 45 MEMBER 4"/>
    <property type="match status" value="1"/>
</dbReference>
<keyword evidence="3 7" id="KW-0812">Transmembrane</keyword>
<evidence type="ECO:0000256" key="1">
    <source>
        <dbReference type="ARBA" id="ARBA00004141"/>
    </source>
</evidence>
<feature type="transmembrane region" description="Helical" evidence="7">
    <location>
        <begin position="64"/>
        <end position="83"/>
    </location>
</feature>
<feature type="transmembrane region" description="Helical" evidence="7">
    <location>
        <begin position="358"/>
        <end position="380"/>
    </location>
</feature>
<dbReference type="GO" id="GO:0008506">
    <property type="term" value="F:sucrose:proton symporter activity"/>
    <property type="evidence" value="ECO:0007669"/>
    <property type="project" value="TreeGrafter"/>
</dbReference>
<evidence type="ECO:0000256" key="6">
    <source>
        <dbReference type="SAM" id="MobiDB-lite"/>
    </source>
</evidence>
<dbReference type="GO" id="GO:0016020">
    <property type="term" value="C:membrane"/>
    <property type="evidence" value="ECO:0007669"/>
    <property type="project" value="UniProtKB-SubCell"/>
</dbReference>
<feature type="transmembrane region" description="Helical" evidence="7">
    <location>
        <begin position="299"/>
        <end position="321"/>
    </location>
</feature>
<feature type="compositionally biased region" description="Polar residues" evidence="6">
    <location>
        <begin position="178"/>
        <end position="187"/>
    </location>
</feature>
<keyword evidence="4 7" id="KW-1133">Transmembrane helix</keyword>
<dbReference type="Proteomes" id="UP001187315">
    <property type="component" value="Unassembled WGS sequence"/>
</dbReference>
<name>A0AA88NAW2_TACVA</name>
<feature type="transmembrane region" description="Helical" evidence="7">
    <location>
        <begin position="333"/>
        <end position="352"/>
    </location>
</feature>
<protein>
    <recommendedName>
        <fullName evidence="10">Solute carrier family 45 member 4</fullName>
    </recommendedName>
</protein>
<comment type="subcellular location">
    <subcellularLocation>
        <location evidence="1">Membrane</location>
        <topology evidence="1">Multi-pass membrane protein</topology>
    </subcellularLocation>
</comment>
<evidence type="ECO:0000256" key="4">
    <source>
        <dbReference type="ARBA" id="ARBA00022989"/>
    </source>
</evidence>
<keyword evidence="5 7" id="KW-0472">Membrane</keyword>
<keyword evidence="9" id="KW-1185">Reference proteome</keyword>
<comment type="caution">
    <text evidence="8">The sequence shown here is derived from an EMBL/GenBank/DDBJ whole genome shotgun (WGS) entry which is preliminary data.</text>
</comment>
<dbReference type="InterPro" id="IPR036259">
    <property type="entry name" value="MFS_trans_sf"/>
</dbReference>
<evidence type="ECO:0000313" key="9">
    <source>
        <dbReference type="Proteomes" id="UP001187315"/>
    </source>
</evidence>
<dbReference type="EMBL" id="JAVHJS010000006">
    <property type="protein sequence ID" value="KAK2854921.1"/>
    <property type="molecule type" value="Genomic_DNA"/>
</dbReference>
<sequence length="418" mass="46224">MVPQPHLRLNFYSDRLSDRCTLRWCRRRPFILALCVGLLLGLVLFLNGSLMGQTAGDVPGKQPIGIILTVLGVVVLDFCADALEGPIRAYLLDVADLIKEVQKDFPNVTRCKSDSVLAVPDTTIELDPDLDLDDHFLQNIEPALFQDFNTEMPFEYCQNSSCQTNHCSNLLHHADTTGSNGHSNASKGINGDLAGDAKSKCDERRRLQKTGSISSGTNEDDDSESKEGEGSVTIVKLLWLSMFKMPPQLWRLCVCHLVTWFAIISQAVFYTDFMGQVIYEGDPKAAANSNELQNYHKGVQMGCWGLVIYAAIAAICSAVLQKYLNSYDLSIKIIYMVGTLGFAVGTAVMSIFPNVYVAMIMISSMGFISMSISYCPYTLLGQYHEIKEYIHHSPGNSRRGFGIDCAILTCQVNLTIQP</sequence>
<dbReference type="PANTHER" id="PTHR19432">
    <property type="entry name" value="SUGAR TRANSPORTER"/>
    <property type="match status" value="1"/>
</dbReference>
<feature type="transmembrane region" description="Helical" evidence="7">
    <location>
        <begin position="249"/>
        <end position="269"/>
    </location>
</feature>
<evidence type="ECO:0000256" key="2">
    <source>
        <dbReference type="ARBA" id="ARBA00022448"/>
    </source>
</evidence>
<reference evidence="8" key="1">
    <citation type="submission" date="2023-08" db="EMBL/GenBank/DDBJ databases">
        <title>Pelteobagrus vachellii genome.</title>
        <authorList>
            <person name="Liu H."/>
        </authorList>
    </citation>
    <scope>NUCLEOTIDE SEQUENCE</scope>
    <source>
        <strain evidence="8">PRFRI_2022a</strain>
        <tissue evidence="8">Muscle</tissue>
    </source>
</reference>
<evidence type="ECO:0008006" key="10">
    <source>
        <dbReference type="Google" id="ProtNLM"/>
    </source>
</evidence>
<accession>A0AA88NAW2</accession>
<keyword evidence="2" id="KW-0813">Transport</keyword>
<evidence type="ECO:0000256" key="5">
    <source>
        <dbReference type="ARBA" id="ARBA00023136"/>
    </source>
</evidence>
<feature type="compositionally biased region" description="Basic and acidic residues" evidence="6">
    <location>
        <begin position="195"/>
        <end position="205"/>
    </location>
</feature>
<dbReference type="AlphaFoldDB" id="A0AA88NAW2"/>
<dbReference type="SUPFAM" id="SSF103473">
    <property type="entry name" value="MFS general substrate transporter"/>
    <property type="match status" value="1"/>
</dbReference>
<evidence type="ECO:0000256" key="3">
    <source>
        <dbReference type="ARBA" id="ARBA00022692"/>
    </source>
</evidence>
<proteinExistence type="predicted"/>
<feature type="transmembrane region" description="Helical" evidence="7">
    <location>
        <begin position="30"/>
        <end position="52"/>
    </location>
</feature>
<evidence type="ECO:0000256" key="7">
    <source>
        <dbReference type="SAM" id="Phobius"/>
    </source>
</evidence>
<organism evidence="8 9">
    <name type="scientific">Tachysurus vachellii</name>
    <name type="common">Darkbarbel catfish</name>
    <name type="synonym">Pelteobagrus vachellii</name>
    <dbReference type="NCBI Taxonomy" id="175792"/>
    <lineage>
        <taxon>Eukaryota</taxon>
        <taxon>Metazoa</taxon>
        <taxon>Chordata</taxon>
        <taxon>Craniata</taxon>
        <taxon>Vertebrata</taxon>
        <taxon>Euteleostomi</taxon>
        <taxon>Actinopterygii</taxon>
        <taxon>Neopterygii</taxon>
        <taxon>Teleostei</taxon>
        <taxon>Ostariophysi</taxon>
        <taxon>Siluriformes</taxon>
        <taxon>Bagridae</taxon>
        <taxon>Tachysurus</taxon>
    </lineage>
</organism>
<evidence type="ECO:0000313" key="8">
    <source>
        <dbReference type="EMBL" id="KAK2854921.1"/>
    </source>
</evidence>